<evidence type="ECO:0000313" key="2">
    <source>
        <dbReference type="Proteomes" id="UP001498476"/>
    </source>
</evidence>
<dbReference type="Proteomes" id="UP001498476">
    <property type="component" value="Unassembled WGS sequence"/>
</dbReference>
<dbReference type="EMBL" id="JAZAVJ010000288">
    <property type="protein sequence ID" value="KAK7402696.1"/>
    <property type="molecule type" value="Genomic_DNA"/>
</dbReference>
<proteinExistence type="predicted"/>
<dbReference type="InterPro" id="IPR039437">
    <property type="entry name" value="FrzH/put_lumazine-bd"/>
</dbReference>
<dbReference type="Pfam" id="PF12893">
    <property type="entry name" value="Lumazine_bd_2"/>
    <property type="match status" value="1"/>
</dbReference>
<comment type="caution">
    <text evidence="1">The sequence shown here is derived from an EMBL/GenBank/DDBJ whole genome shotgun (WGS) entry which is preliminary data.</text>
</comment>
<dbReference type="SUPFAM" id="SSF54427">
    <property type="entry name" value="NTF2-like"/>
    <property type="match status" value="1"/>
</dbReference>
<evidence type="ECO:0008006" key="3">
    <source>
        <dbReference type="Google" id="ProtNLM"/>
    </source>
</evidence>
<keyword evidence="2" id="KW-1185">Reference proteome</keyword>
<dbReference type="InterPro" id="IPR032710">
    <property type="entry name" value="NTF2-like_dom_sf"/>
</dbReference>
<sequence>MSKNIKTIPTAEYQAVIDVIEKFYVGSGLTGDKALLDQAFHKDNVIYSYSPDGSLSAGSYTKLYAYFDQFGAAPNMKTRADILSITPTTAIVKLDMEGAADGATYTNFHTLMKLDGEWKIIAKTFHTYAS</sequence>
<accession>A0ABR1GLE6</accession>
<organism evidence="1 2">
    <name type="scientific">Neonectria punicea</name>
    <dbReference type="NCBI Taxonomy" id="979145"/>
    <lineage>
        <taxon>Eukaryota</taxon>
        <taxon>Fungi</taxon>
        <taxon>Dikarya</taxon>
        <taxon>Ascomycota</taxon>
        <taxon>Pezizomycotina</taxon>
        <taxon>Sordariomycetes</taxon>
        <taxon>Hypocreomycetidae</taxon>
        <taxon>Hypocreales</taxon>
        <taxon>Nectriaceae</taxon>
        <taxon>Neonectria</taxon>
    </lineage>
</organism>
<evidence type="ECO:0000313" key="1">
    <source>
        <dbReference type="EMBL" id="KAK7402696.1"/>
    </source>
</evidence>
<gene>
    <name evidence="1" type="ORF">QQX98_011560</name>
</gene>
<reference evidence="1 2" key="1">
    <citation type="journal article" date="2025" name="Microbiol. Resour. Announc.">
        <title>Draft genome sequences for Neonectria magnoliae and Neonectria punicea, canker pathogens of Liriodendron tulipifera and Acer saccharum in West Virginia.</title>
        <authorList>
            <person name="Petronek H.M."/>
            <person name="Kasson M.T."/>
            <person name="Metheny A.M."/>
            <person name="Stauder C.M."/>
            <person name="Lovett B."/>
            <person name="Lynch S.C."/>
            <person name="Garnas J.R."/>
            <person name="Kasson L.R."/>
            <person name="Stajich J.E."/>
        </authorList>
    </citation>
    <scope>NUCLEOTIDE SEQUENCE [LARGE SCALE GENOMIC DNA]</scope>
    <source>
        <strain evidence="1 2">NRRL 64653</strain>
    </source>
</reference>
<protein>
    <recommendedName>
        <fullName evidence="3">Lumazine-binding protein</fullName>
    </recommendedName>
</protein>
<dbReference type="Gene3D" id="3.10.450.50">
    <property type="match status" value="1"/>
</dbReference>
<name>A0ABR1GLE6_9HYPO</name>